<evidence type="ECO:0000259" key="11">
    <source>
        <dbReference type="PROSITE" id="PS50826"/>
    </source>
</evidence>
<dbReference type="PROSITE" id="PS50081">
    <property type="entry name" value="ZF_DAG_PE_2"/>
    <property type="match status" value="1"/>
</dbReference>
<dbReference type="InterPro" id="IPR025258">
    <property type="entry name" value="RH_dom"/>
</dbReference>
<evidence type="ECO:0000256" key="6">
    <source>
        <dbReference type="ARBA" id="ARBA00022771"/>
    </source>
</evidence>
<evidence type="ECO:0000256" key="4">
    <source>
        <dbReference type="ARBA" id="ARBA00022737"/>
    </source>
</evidence>
<feature type="region of interest" description="Disordered" evidence="9">
    <location>
        <begin position="370"/>
        <end position="392"/>
    </location>
</feature>
<accession>A0A9P0BF25</accession>
<keyword evidence="8" id="KW-0072">Autophagy</keyword>
<evidence type="ECO:0000256" key="1">
    <source>
        <dbReference type="ARBA" id="ARBA00004603"/>
    </source>
</evidence>
<evidence type="ECO:0000256" key="9">
    <source>
        <dbReference type="SAM" id="MobiDB-lite"/>
    </source>
</evidence>
<organism evidence="12 13">
    <name type="scientific">Brassicogethes aeneus</name>
    <name type="common">Rape pollen beetle</name>
    <name type="synonym">Meligethes aeneus</name>
    <dbReference type="NCBI Taxonomy" id="1431903"/>
    <lineage>
        <taxon>Eukaryota</taxon>
        <taxon>Metazoa</taxon>
        <taxon>Ecdysozoa</taxon>
        <taxon>Arthropoda</taxon>
        <taxon>Hexapoda</taxon>
        <taxon>Insecta</taxon>
        <taxon>Pterygota</taxon>
        <taxon>Neoptera</taxon>
        <taxon>Endopterygota</taxon>
        <taxon>Coleoptera</taxon>
        <taxon>Polyphaga</taxon>
        <taxon>Cucujiformia</taxon>
        <taxon>Nitidulidae</taxon>
        <taxon>Meligethinae</taxon>
        <taxon>Brassicogethes</taxon>
    </lineage>
</organism>
<dbReference type="SMART" id="SM00593">
    <property type="entry name" value="RUN"/>
    <property type="match status" value="1"/>
</dbReference>
<evidence type="ECO:0000256" key="7">
    <source>
        <dbReference type="ARBA" id="ARBA00022833"/>
    </source>
</evidence>
<protein>
    <recommendedName>
        <fullName evidence="14">RUN domain-containing protein</fullName>
    </recommendedName>
</protein>
<evidence type="ECO:0000256" key="2">
    <source>
        <dbReference type="ARBA" id="ARBA00022553"/>
    </source>
</evidence>
<dbReference type="InterPro" id="IPR037213">
    <property type="entry name" value="Run_dom_sf"/>
</dbReference>
<evidence type="ECO:0000256" key="8">
    <source>
        <dbReference type="ARBA" id="ARBA00023006"/>
    </source>
</evidence>
<dbReference type="Gene3D" id="1.20.58.900">
    <property type="match status" value="1"/>
</dbReference>
<feature type="compositionally biased region" description="Polar residues" evidence="9">
    <location>
        <begin position="292"/>
        <end position="304"/>
    </location>
</feature>
<dbReference type="PROSITE" id="PS50826">
    <property type="entry name" value="RUN"/>
    <property type="match status" value="1"/>
</dbReference>
<dbReference type="PANTHER" id="PTHR12326">
    <property type="entry name" value="PLECKSTRIN HOMOLOGY DOMAIN CONTAINING PROTEIN"/>
    <property type="match status" value="1"/>
</dbReference>
<dbReference type="Pfam" id="PF02759">
    <property type="entry name" value="RUN"/>
    <property type="match status" value="1"/>
</dbReference>
<evidence type="ECO:0000313" key="13">
    <source>
        <dbReference type="Proteomes" id="UP001154078"/>
    </source>
</evidence>
<proteinExistence type="predicted"/>
<evidence type="ECO:0000256" key="3">
    <source>
        <dbReference type="ARBA" id="ARBA00022723"/>
    </source>
</evidence>
<dbReference type="PANTHER" id="PTHR12326:SF12">
    <property type="entry name" value="PLECKSTRIN HOMOLOGY AND RUN DOMAIN CONTAINING M1"/>
    <property type="match status" value="1"/>
</dbReference>
<evidence type="ECO:0000313" key="12">
    <source>
        <dbReference type="EMBL" id="CAH0562059.1"/>
    </source>
</evidence>
<feature type="domain" description="RUN" evidence="11">
    <location>
        <begin position="48"/>
        <end position="187"/>
    </location>
</feature>
<sequence>MNKFLKSVKNSVVSNKDELIKKSITTQLSNFVKEIQYFGVESKSAQNVDISEASNALCTTLEAMFLHGLKDSLAYRFTRAIADVDERPEPSFWGPLLVISHRQIIDQIVLLSQITTEAGQCRAWIRLALNDCLLSSYLVTLRQLGSSLKSFYKTGAYVRDAELLDLTQRLVEGVESFHTFTLPCNSSLLNTWPLQSLYLAGIWSPTLKACPVAPCDDVAQSINETSSPQPIPDIEVASVSSLSLGSQASGLRQIVSFSEDEVLKIILNKDKDNSCSSQSESESKTSEAESSNVIVGNSLKQRSGWSFDENQQDKMEETDEEQPAVEPPKPANEPKSTEASFNALIESYNMLSGGFIRTPDLRDVWQRFEDDKREESPTEHSPEVAQGSPISPIINKSESTALAIQVVKICREKGLNSQNFECMGCQVPLKIANKPKICAFTGEYYCASCMSPELITIPARIIHNWDFKLYEVSQKAFNYIDEIKDHPTIDFKIVNPFIYGAVEEMARLQILRNQLNFLRAYLYSCREPIIKSLQKKMWPREYMYEHIHQYSVADLAEIKNGVLASLLQKVVEFGREHVYGCWLCSQKGFLCEVCNKPKPLFPFDVENTYRCDNCSAVYHKGCLNSLKPCPKCERRKKREDLPLLGAITLD</sequence>
<name>A0A9P0BF25_BRAAE</name>
<dbReference type="SMART" id="SM01175">
    <property type="entry name" value="DUF4206"/>
    <property type="match status" value="1"/>
</dbReference>
<feature type="region of interest" description="Disordered" evidence="9">
    <location>
        <begin position="272"/>
        <end position="337"/>
    </location>
</feature>
<keyword evidence="5" id="KW-0967">Endosome</keyword>
<dbReference type="InterPro" id="IPR002219">
    <property type="entry name" value="PKC_DAG/PE"/>
</dbReference>
<dbReference type="OrthoDB" id="62364at2759"/>
<dbReference type="GO" id="GO:0006914">
    <property type="term" value="P:autophagy"/>
    <property type="evidence" value="ECO:0007669"/>
    <property type="project" value="UniProtKB-KW"/>
</dbReference>
<dbReference type="EMBL" id="OV121139">
    <property type="protein sequence ID" value="CAH0562059.1"/>
    <property type="molecule type" value="Genomic_DNA"/>
</dbReference>
<reference evidence="12" key="1">
    <citation type="submission" date="2021-12" db="EMBL/GenBank/DDBJ databases">
        <authorList>
            <person name="King R."/>
        </authorList>
    </citation>
    <scope>NUCLEOTIDE SEQUENCE</scope>
</reference>
<keyword evidence="4" id="KW-0677">Repeat</keyword>
<dbReference type="InterPro" id="IPR051366">
    <property type="entry name" value="DEF8"/>
</dbReference>
<dbReference type="Pfam" id="PF13901">
    <property type="entry name" value="RH_dom"/>
    <property type="match status" value="1"/>
</dbReference>
<gene>
    <name evidence="12" type="ORF">MELIAE_LOCUS11296</name>
</gene>
<keyword evidence="6" id="KW-0863">Zinc-finger</keyword>
<feature type="domain" description="Phorbol-ester/DAG-type" evidence="10">
    <location>
        <begin position="576"/>
        <end position="629"/>
    </location>
</feature>
<dbReference type="GO" id="GO:0005770">
    <property type="term" value="C:late endosome"/>
    <property type="evidence" value="ECO:0007669"/>
    <property type="project" value="UniProtKB-SubCell"/>
</dbReference>
<keyword evidence="7" id="KW-0862">Zinc</keyword>
<evidence type="ECO:0000259" key="10">
    <source>
        <dbReference type="PROSITE" id="PS50081"/>
    </source>
</evidence>
<dbReference type="AlphaFoldDB" id="A0A9P0BF25"/>
<feature type="compositionally biased region" description="Basic and acidic residues" evidence="9">
    <location>
        <begin position="370"/>
        <end position="382"/>
    </location>
</feature>
<evidence type="ECO:0000256" key="5">
    <source>
        <dbReference type="ARBA" id="ARBA00022753"/>
    </source>
</evidence>
<keyword evidence="3" id="KW-0479">Metal-binding</keyword>
<dbReference type="Proteomes" id="UP001154078">
    <property type="component" value="Chromosome 8"/>
</dbReference>
<dbReference type="GO" id="GO:0008270">
    <property type="term" value="F:zinc ion binding"/>
    <property type="evidence" value="ECO:0007669"/>
    <property type="project" value="UniProtKB-KW"/>
</dbReference>
<dbReference type="InterPro" id="IPR047326">
    <property type="entry name" value="RUN_PLEKHM1"/>
</dbReference>
<evidence type="ECO:0008006" key="14">
    <source>
        <dbReference type="Google" id="ProtNLM"/>
    </source>
</evidence>
<dbReference type="CDD" id="cd17679">
    <property type="entry name" value="RUN_PLEKHM1"/>
    <property type="match status" value="1"/>
</dbReference>
<dbReference type="InterPro" id="IPR004012">
    <property type="entry name" value="Run_dom"/>
</dbReference>
<keyword evidence="13" id="KW-1185">Reference proteome</keyword>
<dbReference type="SUPFAM" id="SSF140741">
    <property type="entry name" value="RUN domain-like"/>
    <property type="match status" value="1"/>
</dbReference>
<keyword evidence="2" id="KW-0597">Phosphoprotein</keyword>
<comment type="subcellular location">
    <subcellularLocation>
        <location evidence="1">Late endosome</location>
    </subcellularLocation>
</comment>